<organism evidence="5 6">
    <name type="scientific">Hordeum vulgare subsp. vulgare</name>
    <name type="common">Domesticated barley</name>
    <dbReference type="NCBI Taxonomy" id="112509"/>
    <lineage>
        <taxon>Eukaryota</taxon>
        <taxon>Viridiplantae</taxon>
        <taxon>Streptophyta</taxon>
        <taxon>Embryophyta</taxon>
        <taxon>Tracheophyta</taxon>
        <taxon>Spermatophyta</taxon>
        <taxon>Magnoliopsida</taxon>
        <taxon>Liliopsida</taxon>
        <taxon>Poales</taxon>
        <taxon>Poaceae</taxon>
        <taxon>BOP clade</taxon>
        <taxon>Pooideae</taxon>
        <taxon>Triticodae</taxon>
        <taxon>Triticeae</taxon>
        <taxon>Hordeinae</taxon>
        <taxon>Hordeum</taxon>
    </lineage>
</organism>
<evidence type="ECO:0000259" key="4">
    <source>
        <dbReference type="PROSITE" id="PS50994"/>
    </source>
</evidence>
<protein>
    <recommendedName>
        <fullName evidence="4">Integrase catalytic domain-containing protein</fullName>
    </recommendedName>
</protein>
<dbReference type="GO" id="GO:0046872">
    <property type="term" value="F:metal ion binding"/>
    <property type="evidence" value="ECO:0007669"/>
    <property type="project" value="UniProtKB-KW"/>
</dbReference>
<dbReference type="InterPro" id="IPR043502">
    <property type="entry name" value="DNA/RNA_pol_sf"/>
</dbReference>
<dbReference type="InterPro" id="IPR025724">
    <property type="entry name" value="GAG-pre-integrase_dom"/>
</dbReference>
<keyword evidence="2" id="KW-0378">Hydrolase</keyword>
<dbReference type="InterPro" id="IPR012337">
    <property type="entry name" value="RNaseH-like_sf"/>
</dbReference>
<dbReference type="Gene3D" id="3.30.420.10">
    <property type="entry name" value="Ribonuclease H-like superfamily/Ribonuclease H"/>
    <property type="match status" value="1"/>
</dbReference>
<evidence type="ECO:0000256" key="2">
    <source>
        <dbReference type="ARBA" id="ARBA00022801"/>
    </source>
</evidence>
<dbReference type="GO" id="GO:0015074">
    <property type="term" value="P:DNA integration"/>
    <property type="evidence" value="ECO:0007669"/>
    <property type="project" value="InterPro"/>
</dbReference>
<dbReference type="GO" id="GO:0003676">
    <property type="term" value="F:nucleic acid binding"/>
    <property type="evidence" value="ECO:0007669"/>
    <property type="project" value="InterPro"/>
</dbReference>
<proteinExistence type="predicted"/>
<dbReference type="InterPro" id="IPR039537">
    <property type="entry name" value="Retrotran_Ty1/copia-like"/>
</dbReference>
<dbReference type="InterPro" id="IPR013103">
    <property type="entry name" value="RVT_2"/>
</dbReference>
<dbReference type="Gramene" id="HORVU.MOREX.r3.2HG0178150.1">
    <property type="protein sequence ID" value="HORVU.MOREX.r3.2HG0178150.1.CDS1"/>
    <property type="gene ID" value="HORVU.MOREX.r3.2HG0178150"/>
</dbReference>
<feature type="domain" description="Integrase catalytic" evidence="4">
    <location>
        <begin position="179"/>
        <end position="345"/>
    </location>
</feature>
<reference evidence="6" key="1">
    <citation type="journal article" date="2012" name="Nature">
        <title>A physical, genetic and functional sequence assembly of the barley genome.</title>
        <authorList>
            <consortium name="The International Barley Genome Sequencing Consortium"/>
            <person name="Mayer K.F."/>
            <person name="Waugh R."/>
            <person name="Brown J.W."/>
            <person name="Schulman A."/>
            <person name="Langridge P."/>
            <person name="Platzer M."/>
            <person name="Fincher G.B."/>
            <person name="Muehlbauer G.J."/>
            <person name="Sato K."/>
            <person name="Close T.J."/>
            <person name="Wise R.P."/>
            <person name="Stein N."/>
        </authorList>
    </citation>
    <scope>NUCLEOTIDE SEQUENCE [LARGE SCALE GENOMIC DNA]</scope>
    <source>
        <strain evidence="6">cv. Morex</strain>
    </source>
</reference>
<feature type="compositionally biased region" description="Polar residues" evidence="3">
    <location>
        <begin position="458"/>
        <end position="473"/>
    </location>
</feature>
<keyword evidence="6" id="KW-1185">Reference proteome</keyword>
<dbReference type="InterPro" id="IPR001584">
    <property type="entry name" value="Integrase_cat-core"/>
</dbReference>
<name>A0A8I6WQA6_HORVV</name>
<dbReference type="EnsemblPlants" id="HORVU.MOREX.r3.2HG0178150.1">
    <property type="protein sequence ID" value="HORVU.MOREX.r3.2HG0178150.1.CDS1"/>
    <property type="gene ID" value="HORVU.MOREX.r3.2HG0178150"/>
</dbReference>
<reference evidence="5" key="2">
    <citation type="submission" date="2020-10" db="EMBL/GenBank/DDBJ databases">
        <authorList>
            <person name="Scholz U."/>
            <person name="Mascher M."/>
            <person name="Fiebig A."/>
        </authorList>
    </citation>
    <scope>NUCLEOTIDE SEQUENCE [LARGE SCALE GENOMIC DNA]</scope>
    <source>
        <strain evidence="5">cv. Morex</strain>
    </source>
</reference>
<dbReference type="CDD" id="cd09272">
    <property type="entry name" value="RNase_HI_RT_Ty1"/>
    <property type="match status" value="1"/>
</dbReference>
<dbReference type="InterPro" id="IPR057670">
    <property type="entry name" value="SH3_retrovirus"/>
</dbReference>
<dbReference type="Proteomes" id="UP000011116">
    <property type="component" value="Chromosome 2H"/>
</dbReference>
<dbReference type="AlphaFoldDB" id="A0A8I6WQA6"/>
<dbReference type="GO" id="GO:0016787">
    <property type="term" value="F:hydrolase activity"/>
    <property type="evidence" value="ECO:0007669"/>
    <property type="project" value="UniProtKB-KW"/>
</dbReference>
<dbReference type="PANTHER" id="PTHR42648">
    <property type="entry name" value="TRANSPOSASE, PUTATIVE-RELATED"/>
    <property type="match status" value="1"/>
</dbReference>
<dbReference type="Pfam" id="PF13976">
    <property type="entry name" value="gag_pre-integrs"/>
    <property type="match status" value="1"/>
</dbReference>
<feature type="region of interest" description="Disordered" evidence="3">
    <location>
        <begin position="444"/>
        <end position="473"/>
    </location>
</feature>
<dbReference type="SUPFAM" id="SSF53098">
    <property type="entry name" value="Ribonuclease H-like"/>
    <property type="match status" value="1"/>
</dbReference>
<sequence length="1103" mass="125279">MTGDSNLLYDFMQAIGPYMSIVFGGGSKGQVIGLGKVAITNDMSIANVMLVESLQYHLLSVRQLASVGYDTLFGLTDVKVFKRDTLKVVFVGELDGNLYTVDFSKEITFHTTCLMAKADMGWLWHRWLAHVGMRNLQNLLNGNHILGLKNVSFKKDRVCSACIAGKQHQSKHLPKNIVSTSRPLELLHVDMFGPPSWASLGGKKYGLVIVDDYSRYTWVFFLKSKDETQITFIDFAKQAQRKFDKDIKAIRSDNGSEFKNYTLEEFLSAEGIEHQYSAPYTPQQNGVAEEKNRTLVEMARSMLDEYKSPHSFWAEAVNTACHASNRLFLRSVLEKTPYELLTGNKPNVKYFRVFGCKCFILNKREQLGKFQSKTTEGIFVGYGSNSHAYRVYNKSTGCVIETCDVTFDEFNRYHGEQVDLNDEGEEDSSQDILNMGVGAILPMEQRPHDDDEDDESISHPQDSSLPVPPQDTSTHIMPVVEDLVGEHVSHSDHTQEQVDPQELDQSMGMFDDEPQQVQREEEYLPPHINDPYVEDVDDGNKVEPRETLTSIMPHVAGRVDIDQILTGVSEDRVTRKQLTNFCAHFSFVSSTVPARVQDALCDNDWLLAMQEELNSFARNEVWSLVERPTEEHNVIGTKWIFKNKEDENGTVLRNKARLVAQGYSQVEGLDFGETFALIARLESIRTLLAYAAFNGFTLHQMDVKSAFLNGPLQEEVYVSQPPGFVHPHYKDHVYKLHKALYGLKQAPRAWYDHLKKFLLDDGFVVGVIDPTLFTKRENGDLILCQIYVDDIIFGSPNIHLCKKFAASMTKTFEMSLNTDLKFFLGFQIQQFQEGIFLSQTKYLKDILEKFDMKNAKPMKTPMARDVVLNEDTNGIPFDPSTYRSMIGSLLYLCASRPDIMLSVGICARFQASPRESHHTAVKHILRYLVHTPKLGLWYPKDAKFDLIGYYDADWAGDKVGRNSTSGACQFLGRSLVSWSSKKQNCVSLSTAEVEYIAAASCATQLLWMRQTLKDYGIMYQHVPLLCDNESAIKISENPIDHPRTKHIDIRYHFLRDHVQKGDIDITHVGTDMQLADIFTKPLSIARFCQLRRELGILELDNIT</sequence>
<dbReference type="PANTHER" id="PTHR42648:SF21">
    <property type="entry name" value="CYSTEINE-RICH RLK (RECEPTOR-LIKE PROTEIN KINASE) 8"/>
    <property type="match status" value="1"/>
</dbReference>
<dbReference type="InterPro" id="IPR036397">
    <property type="entry name" value="RNaseH_sf"/>
</dbReference>
<accession>A0A8I6WQA6</accession>
<dbReference type="Pfam" id="PF00665">
    <property type="entry name" value="rve"/>
    <property type="match status" value="1"/>
</dbReference>
<evidence type="ECO:0000313" key="5">
    <source>
        <dbReference type="EnsemblPlants" id="HORVU.MOREX.r3.2HG0178150.1.CDS1"/>
    </source>
</evidence>
<dbReference type="Pfam" id="PF07727">
    <property type="entry name" value="RVT_2"/>
    <property type="match status" value="1"/>
</dbReference>
<dbReference type="Pfam" id="PF25597">
    <property type="entry name" value="SH3_retrovirus"/>
    <property type="match status" value="1"/>
</dbReference>
<evidence type="ECO:0000256" key="3">
    <source>
        <dbReference type="SAM" id="MobiDB-lite"/>
    </source>
</evidence>
<dbReference type="SUPFAM" id="SSF56672">
    <property type="entry name" value="DNA/RNA polymerases"/>
    <property type="match status" value="1"/>
</dbReference>
<evidence type="ECO:0000256" key="1">
    <source>
        <dbReference type="ARBA" id="ARBA00022723"/>
    </source>
</evidence>
<dbReference type="PROSITE" id="PS50994">
    <property type="entry name" value="INTEGRASE"/>
    <property type="match status" value="1"/>
</dbReference>
<evidence type="ECO:0000313" key="6">
    <source>
        <dbReference type="Proteomes" id="UP000011116"/>
    </source>
</evidence>
<keyword evidence="1" id="KW-0479">Metal-binding</keyword>
<reference evidence="5" key="3">
    <citation type="submission" date="2022-01" db="UniProtKB">
        <authorList>
            <consortium name="EnsemblPlants"/>
        </authorList>
    </citation>
    <scope>IDENTIFICATION</scope>
    <source>
        <strain evidence="5">subsp. vulgare</strain>
    </source>
</reference>